<keyword evidence="1" id="KW-0472">Membrane</keyword>
<dbReference type="EMBL" id="GGEC01003725">
    <property type="protein sequence ID" value="MBW84208.1"/>
    <property type="molecule type" value="Transcribed_RNA"/>
</dbReference>
<dbReference type="PANTHER" id="PTHR36339">
    <property type="entry name" value="F23A5.5"/>
    <property type="match status" value="1"/>
</dbReference>
<name>A0A2P2ISN4_RHIMU</name>
<protein>
    <submittedName>
        <fullName evidence="2">Uncharacterized protein</fullName>
    </submittedName>
</protein>
<keyword evidence="1" id="KW-0812">Transmembrane</keyword>
<dbReference type="AlphaFoldDB" id="A0A2P2ISN4"/>
<proteinExistence type="predicted"/>
<evidence type="ECO:0000313" key="2">
    <source>
        <dbReference type="EMBL" id="MBW84208.1"/>
    </source>
</evidence>
<dbReference type="PANTHER" id="PTHR36339:SF2">
    <property type="entry name" value="F23A5.5"/>
    <property type="match status" value="1"/>
</dbReference>
<keyword evidence="1" id="KW-1133">Transmembrane helix</keyword>
<sequence>MSLELRRMLQARHILAQFKLKSSQTRIFCTNTTKPIDKNNGRSKKVESNVSKYNEMYQQLDKLDFMTAAKILFSESPKKKKFGYYFIFALFSDLIWVFLLG</sequence>
<organism evidence="2">
    <name type="scientific">Rhizophora mucronata</name>
    <name type="common">Asiatic mangrove</name>
    <dbReference type="NCBI Taxonomy" id="61149"/>
    <lineage>
        <taxon>Eukaryota</taxon>
        <taxon>Viridiplantae</taxon>
        <taxon>Streptophyta</taxon>
        <taxon>Embryophyta</taxon>
        <taxon>Tracheophyta</taxon>
        <taxon>Spermatophyta</taxon>
        <taxon>Magnoliopsida</taxon>
        <taxon>eudicotyledons</taxon>
        <taxon>Gunneridae</taxon>
        <taxon>Pentapetalae</taxon>
        <taxon>rosids</taxon>
        <taxon>fabids</taxon>
        <taxon>Malpighiales</taxon>
        <taxon>Rhizophoraceae</taxon>
        <taxon>Rhizophora</taxon>
    </lineage>
</organism>
<feature type="transmembrane region" description="Helical" evidence="1">
    <location>
        <begin position="82"/>
        <end position="99"/>
    </location>
</feature>
<accession>A0A2P2ISN4</accession>
<evidence type="ECO:0000256" key="1">
    <source>
        <dbReference type="SAM" id="Phobius"/>
    </source>
</evidence>
<reference evidence="2" key="1">
    <citation type="submission" date="2018-02" db="EMBL/GenBank/DDBJ databases">
        <title>Rhizophora mucronata_Transcriptome.</title>
        <authorList>
            <person name="Meera S.P."/>
            <person name="Sreeshan A."/>
            <person name="Augustine A."/>
        </authorList>
    </citation>
    <scope>NUCLEOTIDE SEQUENCE</scope>
    <source>
        <tissue evidence="2">Leaf</tissue>
    </source>
</reference>